<reference evidence="3 4" key="1">
    <citation type="journal article" date="2017" name="Curr. Biol.">
        <title>Genome architecture and evolution of a unichromosomal asexual nematode.</title>
        <authorList>
            <person name="Fradin H."/>
            <person name="Zegar C."/>
            <person name="Gutwein M."/>
            <person name="Lucas J."/>
            <person name="Kovtun M."/>
            <person name="Corcoran D."/>
            <person name="Baugh L.R."/>
            <person name="Kiontke K."/>
            <person name="Gunsalus K."/>
            <person name="Fitch D.H."/>
            <person name="Piano F."/>
        </authorList>
    </citation>
    <scope>NUCLEOTIDE SEQUENCE [LARGE SCALE GENOMIC DNA]</scope>
    <source>
        <strain evidence="3">PF1309</strain>
    </source>
</reference>
<feature type="signal peptide" evidence="1">
    <location>
        <begin position="1"/>
        <end position="18"/>
    </location>
</feature>
<evidence type="ECO:0000313" key="4">
    <source>
        <dbReference type="Proteomes" id="UP000218231"/>
    </source>
</evidence>
<evidence type="ECO:0000256" key="1">
    <source>
        <dbReference type="SAM" id="SignalP"/>
    </source>
</evidence>
<keyword evidence="1" id="KW-0732">Signal</keyword>
<dbReference type="AlphaFoldDB" id="A0A2A2K792"/>
<dbReference type="InterPro" id="IPR007284">
    <property type="entry name" value="Ground-like_dom"/>
</dbReference>
<gene>
    <name evidence="3" type="ORF">WR25_05185</name>
</gene>
<feature type="chain" id="PRO_5012900697" description="Ground-like domain-containing protein" evidence="1">
    <location>
        <begin position="19"/>
        <end position="329"/>
    </location>
</feature>
<dbReference type="OrthoDB" id="5843663at2759"/>
<name>A0A2A2K792_9BILA</name>
<evidence type="ECO:0000259" key="2">
    <source>
        <dbReference type="Pfam" id="PF04155"/>
    </source>
</evidence>
<dbReference type="Proteomes" id="UP000218231">
    <property type="component" value="Unassembled WGS sequence"/>
</dbReference>
<dbReference type="STRING" id="2018661.A0A2A2K792"/>
<protein>
    <recommendedName>
        <fullName evidence="2">Ground-like domain-containing protein</fullName>
    </recommendedName>
</protein>
<dbReference type="Pfam" id="PF04155">
    <property type="entry name" value="Ground-like"/>
    <property type="match status" value="1"/>
</dbReference>
<comment type="caution">
    <text evidence="3">The sequence shown here is derived from an EMBL/GenBank/DDBJ whole genome shotgun (WGS) entry which is preliminary data.</text>
</comment>
<sequence>MHPVTICLLLSVFLIAESCILGGGGGGGCGCGCGCGKRKKRSVDMEEAPVELPFTGLASQGEDMLCNNPTLKKMLTAHMKGNPDDSSKSLMSALEAEEVDHFVVICSEHRFAYAVRYDTVYCGARNSTHYCQAFALRCTAKVISSVLPSNLPASQPSAMHPATLCLLISLVYVVDACPGLFGGGGGGGGCGCGGGGGGGCMPPPPPCGCGGRKKRSADMEEAPQPELPFTGLASQGEDMLCNAPQLKKMMIEYMKGSSDDSAKAVMTALEHENAERYVVVCSEVWNATISFVHRIQYLATICLCRAIRYGLLWRKKWNTLLPSIRPVNR</sequence>
<dbReference type="EMBL" id="LIAE01009473">
    <property type="protein sequence ID" value="PAV69679.1"/>
    <property type="molecule type" value="Genomic_DNA"/>
</dbReference>
<accession>A0A2A2K792</accession>
<keyword evidence="4" id="KW-1185">Reference proteome</keyword>
<organism evidence="3 4">
    <name type="scientific">Diploscapter pachys</name>
    <dbReference type="NCBI Taxonomy" id="2018661"/>
    <lineage>
        <taxon>Eukaryota</taxon>
        <taxon>Metazoa</taxon>
        <taxon>Ecdysozoa</taxon>
        <taxon>Nematoda</taxon>
        <taxon>Chromadorea</taxon>
        <taxon>Rhabditida</taxon>
        <taxon>Rhabditina</taxon>
        <taxon>Rhabditomorpha</taxon>
        <taxon>Rhabditoidea</taxon>
        <taxon>Rhabditidae</taxon>
        <taxon>Diploscapter</taxon>
    </lineage>
</organism>
<proteinExistence type="predicted"/>
<evidence type="ECO:0000313" key="3">
    <source>
        <dbReference type="EMBL" id="PAV69679.1"/>
    </source>
</evidence>
<feature type="domain" description="Ground-like" evidence="2">
    <location>
        <begin position="63"/>
        <end position="134"/>
    </location>
</feature>